<dbReference type="Gene3D" id="3.40.50.300">
    <property type="entry name" value="P-loop containing nucleotide triphosphate hydrolases"/>
    <property type="match status" value="1"/>
</dbReference>
<evidence type="ECO:0000256" key="3">
    <source>
        <dbReference type="ARBA" id="ARBA00022458"/>
    </source>
</evidence>
<dbReference type="Proteomes" id="UP000184513">
    <property type="component" value="Unassembled WGS sequence"/>
</dbReference>
<dbReference type="InterPro" id="IPR027417">
    <property type="entry name" value="P-loop_NTPase"/>
</dbReference>
<protein>
    <submittedName>
        <fullName evidence="7">ABC-2 type transport system ATP-binding protein</fullName>
    </submittedName>
</protein>
<dbReference type="PANTHER" id="PTHR42711">
    <property type="entry name" value="ABC TRANSPORTER ATP-BINDING PROTEIN"/>
    <property type="match status" value="1"/>
</dbReference>
<dbReference type="OrthoDB" id="977540at2"/>
<feature type="domain" description="ABC transporter" evidence="6">
    <location>
        <begin position="3"/>
        <end position="232"/>
    </location>
</feature>
<evidence type="ECO:0000256" key="4">
    <source>
        <dbReference type="ARBA" id="ARBA00022741"/>
    </source>
</evidence>
<evidence type="ECO:0000259" key="6">
    <source>
        <dbReference type="PROSITE" id="PS50893"/>
    </source>
</evidence>
<keyword evidence="3" id="KW-0536">Nodulation</keyword>
<dbReference type="RefSeq" id="WP_073094438.1">
    <property type="nucleotide sequence ID" value="NZ_FRCY01000005.1"/>
</dbReference>
<evidence type="ECO:0000256" key="1">
    <source>
        <dbReference type="ARBA" id="ARBA00005417"/>
    </source>
</evidence>
<dbReference type="AlphaFoldDB" id="A0A1M7ND12"/>
<dbReference type="InterPro" id="IPR003593">
    <property type="entry name" value="AAA+_ATPase"/>
</dbReference>
<comment type="similarity">
    <text evidence="1">Belongs to the ABC transporter superfamily.</text>
</comment>
<dbReference type="GO" id="GO:0005524">
    <property type="term" value="F:ATP binding"/>
    <property type="evidence" value="ECO:0007669"/>
    <property type="project" value="UniProtKB-KW"/>
</dbReference>
<evidence type="ECO:0000256" key="5">
    <source>
        <dbReference type="ARBA" id="ARBA00022840"/>
    </source>
</evidence>
<dbReference type="PANTHER" id="PTHR42711:SF5">
    <property type="entry name" value="ABC TRANSPORTER ATP-BINDING PROTEIN NATA"/>
    <property type="match status" value="1"/>
</dbReference>
<dbReference type="CDD" id="cd03230">
    <property type="entry name" value="ABC_DR_subfamily_A"/>
    <property type="match status" value="1"/>
</dbReference>
<sequence>MSIFIRQLSKSFGHQQVLKEVSFQANPGQVLGFLGPNGAGKSTTMKILTGYLSADSGEVLIKDIPVDRHHKAVSKLIGYLPEHNPLYPEMYISEFLSFIGGLYQMDKRTLRERIGLVMEQCGLMAERTKKIGMLSKGYRQRVGLAKSLLHDPEIIILDEPTSGLDPNQLVEIRQLIREVSKDKTLILSTHIMQEVEALCDKVVIIHKGKIVAQDLLKHLKSDTDDVQLIMETEEPVEASWLEGMAYSDFSFRDAGKIEFSCNNPKVLRQELLELIRTKQLNLVSIRQEDKNLEAVFYKLTRN</sequence>
<organism evidence="7 8">
    <name type="scientific">Cyclobacterium lianum</name>
    <dbReference type="NCBI Taxonomy" id="388280"/>
    <lineage>
        <taxon>Bacteria</taxon>
        <taxon>Pseudomonadati</taxon>
        <taxon>Bacteroidota</taxon>
        <taxon>Cytophagia</taxon>
        <taxon>Cytophagales</taxon>
        <taxon>Cyclobacteriaceae</taxon>
        <taxon>Cyclobacterium</taxon>
    </lineage>
</organism>
<name>A0A1M7ND12_9BACT</name>
<dbReference type="SMART" id="SM00382">
    <property type="entry name" value="AAA"/>
    <property type="match status" value="1"/>
</dbReference>
<gene>
    <name evidence="7" type="ORF">SAMN04488057_105196</name>
</gene>
<dbReference type="GO" id="GO:0016887">
    <property type="term" value="F:ATP hydrolysis activity"/>
    <property type="evidence" value="ECO:0007669"/>
    <property type="project" value="InterPro"/>
</dbReference>
<accession>A0A1M7ND12</accession>
<dbReference type="InterPro" id="IPR019864">
    <property type="entry name" value="Motility-assoc_ABC_GldA"/>
</dbReference>
<dbReference type="NCBIfam" id="TIGR03522">
    <property type="entry name" value="GldA_ABC_ATP"/>
    <property type="match status" value="1"/>
</dbReference>
<evidence type="ECO:0000256" key="2">
    <source>
        <dbReference type="ARBA" id="ARBA00022448"/>
    </source>
</evidence>
<dbReference type="InterPro" id="IPR050763">
    <property type="entry name" value="ABC_transporter_ATP-binding"/>
</dbReference>
<keyword evidence="5 7" id="KW-0067">ATP-binding</keyword>
<dbReference type="InterPro" id="IPR003439">
    <property type="entry name" value="ABC_transporter-like_ATP-bd"/>
</dbReference>
<proteinExistence type="inferred from homology"/>
<evidence type="ECO:0000313" key="8">
    <source>
        <dbReference type="Proteomes" id="UP000184513"/>
    </source>
</evidence>
<dbReference type="SUPFAM" id="SSF52540">
    <property type="entry name" value="P-loop containing nucleoside triphosphate hydrolases"/>
    <property type="match status" value="1"/>
</dbReference>
<evidence type="ECO:0000313" key="7">
    <source>
        <dbReference type="EMBL" id="SHN01139.1"/>
    </source>
</evidence>
<keyword evidence="8" id="KW-1185">Reference proteome</keyword>
<keyword evidence="4" id="KW-0547">Nucleotide-binding</keyword>
<keyword evidence="2" id="KW-0813">Transport</keyword>
<dbReference type="Pfam" id="PF00005">
    <property type="entry name" value="ABC_tran"/>
    <property type="match status" value="1"/>
</dbReference>
<dbReference type="STRING" id="388280.SAMN04488057_105196"/>
<reference evidence="7 8" key="1">
    <citation type="submission" date="2016-11" db="EMBL/GenBank/DDBJ databases">
        <authorList>
            <person name="Jaros S."/>
            <person name="Januszkiewicz K."/>
            <person name="Wedrychowicz H."/>
        </authorList>
    </citation>
    <scope>NUCLEOTIDE SEQUENCE [LARGE SCALE GENOMIC DNA]</scope>
    <source>
        <strain evidence="7 8">CGMCC 1.6102</strain>
    </source>
</reference>
<dbReference type="EMBL" id="FRCY01000005">
    <property type="protein sequence ID" value="SHN01139.1"/>
    <property type="molecule type" value="Genomic_DNA"/>
</dbReference>
<dbReference type="PROSITE" id="PS50893">
    <property type="entry name" value="ABC_TRANSPORTER_2"/>
    <property type="match status" value="1"/>
</dbReference>